<evidence type="ECO:0000313" key="3">
    <source>
        <dbReference type="Proteomes" id="UP000224006"/>
    </source>
</evidence>
<dbReference type="RefSeq" id="XP_029218609.1">
    <property type="nucleotide sequence ID" value="XM_029365026.1"/>
</dbReference>
<dbReference type="PROSITE" id="PS50004">
    <property type="entry name" value="C2"/>
    <property type="match status" value="1"/>
</dbReference>
<dbReference type="SMART" id="SM00239">
    <property type="entry name" value="C2"/>
    <property type="match status" value="1"/>
</dbReference>
<gene>
    <name evidence="2" type="ORF">BESB_066330</name>
</gene>
<keyword evidence="3" id="KW-1185">Reference proteome</keyword>
<dbReference type="InterPro" id="IPR052981">
    <property type="entry name" value="Ingression_C2_domain"/>
</dbReference>
<dbReference type="OrthoDB" id="419768at2759"/>
<dbReference type="STRING" id="94643.A0A2A9MGP9"/>
<dbReference type="Gene3D" id="2.60.40.150">
    <property type="entry name" value="C2 domain"/>
    <property type="match status" value="1"/>
</dbReference>
<evidence type="ECO:0000259" key="1">
    <source>
        <dbReference type="PROSITE" id="PS50004"/>
    </source>
</evidence>
<dbReference type="Pfam" id="PF00168">
    <property type="entry name" value="C2"/>
    <property type="match status" value="1"/>
</dbReference>
<dbReference type="VEuPathDB" id="ToxoDB:BESB_066330"/>
<dbReference type="Proteomes" id="UP000224006">
    <property type="component" value="Chromosome VI"/>
</dbReference>
<dbReference type="CDD" id="cd00030">
    <property type="entry name" value="C2"/>
    <property type="match status" value="1"/>
</dbReference>
<reference evidence="2 3" key="1">
    <citation type="submission" date="2017-09" db="EMBL/GenBank/DDBJ databases">
        <title>Genome sequencing of Besnoitia besnoiti strain Bb-Ger1.</title>
        <authorList>
            <person name="Schares G."/>
            <person name="Venepally P."/>
            <person name="Lorenzi H.A."/>
        </authorList>
    </citation>
    <scope>NUCLEOTIDE SEQUENCE [LARGE SCALE GENOMIC DNA]</scope>
    <source>
        <strain evidence="2 3">Bb-Ger1</strain>
    </source>
</reference>
<dbReference type="InterPro" id="IPR035892">
    <property type="entry name" value="C2_domain_sf"/>
</dbReference>
<evidence type="ECO:0000313" key="2">
    <source>
        <dbReference type="EMBL" id="PFH34600.1"/>
    </source>
</evidence>
<organism evidence="2 3">
    <name type="scientific">Besnoitia besnoiti</name>
    <name type="common">Apicomplexan protozoan</name>
    <dbReference type="NCBI Taxonomy" id="94643"/>
    <lineage>
        <taxon>Eukaryota</taxon>
        <taxon>Sar</taxon>
        <taxon>Alveolata</taxon>
        <taxon>Apicomplexa</taxon>
        <taxon>Conoidasida</taxon>
        <taxon>Coccidia</taxon>
        <taxon>Eucoccidiorida</taxon>
        <taxon>Eimeriorina</taxon>
        <taxon>Sarcocystidae</taxon>
        <taxon>Besnoitia</taxon>
    </lineage>
</organism>
<feature type="domain" description="C2" evidence="1">
    <location>
        <begin position="1"/>
        <end position="107"/>
    </location>
</feature>
<dbReference type="AlphaFoldDB" id="A0A2A9MGP9"/>
<accession>A0A2A9MGP9</accession>
<dbReference type="PANTHER" id="PTHR47052">
    <property type="entry name" value="CONSERVED SERINE PROLINE-RICH PROTEIN (AFU_ORTHOLOGUE AFUA_2G01790)"/>
    <property type="match status" value="1"/>
</dbReference>
<comment type="caution">
    <text evidence="2">The sequence shown here is derived from an EMBL/GenBank/DDBJ whole genome shotgun (WGS) entry which is preliminary data.</text>
</comment>
<proteinExistence type="predicted"/>
<protein>
    <submittedName>
        <fullName evidence="2">Putative Elicitor-responsive protein</fullName>
    </submittedName>
</protein>
<dbReference type="InterPro" id="IPR000008">
    <property type="entry name" value="C2_dom"/>
</dbReference>
<dbReference type="SUPFAM" id="SSF49562">
    <property type="entry name" value="C2 domain (Calcium/lipid-binding domain, CaLB)"/>
    <property type="match status" value="1"/>
</dbReference>
<sequence length="240" mass="25849">MSDPNQPTHITVTVHGARELHSTNLITKMDPYCIVTMGSHTFKTNVDDHGNNTPTWNQTFKMDYAGEAQMRFRVMDKDKLTKDDYVGMADVTLSPIVYGTRLYNAEIELTRKEGRRAGYLKITIEFDPKVKANESAPPSSASAPTFVASAPCPAGYTIGYGPSPMQAAQPVAGMPYYAPPAGYPAGPPAYGVVPSAAYAPPPVGYTVSPGVAAYPPPAPYGQPPAQQYYAYPPGNPYPPR</sequence>
<dbReference type="PANTHER" id="PTHR47052:SF3">
    <property type="entry name" value="INGRESSION PROTEIN 1"/>
    <property type="match status" value="1"/>
</dbReference>
<dbReference type="EMBL" id="NWUJ01000006">
    <property type="protein sequence ID" value="PFH34600.1"/>
    <property type="molecule type" value="Genomic_DNA"/>
</dbReference>
<dbReference type="KEGG" id="bbes:BESB_066330"/>
<name>A0A2A9MGP9_BESBE</name>
<dbReference type="GeneID" id="40311559"/>